<keyword evidence="7" id="KW-0695">RNA-directed DNA polymerase</keyword>
<dbReference type="InterPro" id="IPR005162">
    <property type="entry name" value="Retrotrans_gag_dom"/>
</dbReference>
<dbReference type="CDD" id="cd01647">
    <property type="entry name" value="RT_LTR"/>
    <property type="match status" value="1"/>
</dbReference>
<evidence type="ECO:0000256" key="2">
    <source>
        <dbReference type="ARBA" id="ARBA00022679"/>
    </source>
</evidence>
<dbReference type="InterPro" id="IPR021109">
    <property type="entry name" value="Peptidase_aspartic_dom_sf"/>
</dbReference>
<evidence type="ECO:0000259" key="11">
    <source>
        <dbReference type="PROSITE" id="PS50878"/>
    </source>
</evidence>
<sequence>MILEFKEIKPDRIVKLVAIKLKKNASLWWENLKRTRLREGRSKIVSWEKMKELQRKYLPEQYKQELFLKLHRIQQNQLTVEEYVAEFEQLSLKCDMVESEENTIARFLEGLQPAIGNVVQLQSYWTFQDVVNLALKVEKQQKKAKMVQNRWSNKGEFKEKSSSKDDANSSGQTRVIDTNQIVKKPINAANYPARKCFKCHGFGHIASSCPNRRVITMLQDDEQEWAEDREEEQSGQEVANSPVPTLLTADEGPLLVIQRLLKNQKEELLQRHSLFRTRCTVQGKVCQVIVDSGSCENVVSSSMVDKLQLKTEKHPNPYKLAWIQKENVVKVTKRCLVNFSIGTYKEQLWCDVVPMDACHLLLGRPWQYDRQTIHDGTKNTYTFNYDGSPMVLVPLEEENTTKTTEELLISYSQCRKAMQESTISYILVVKEVVPAAVTIHPRVQELLQEFCDVFPEEILAGLPPAREIQHEIELIPGAMLPNRPPYRLRPDEYEHLQLQIEDLLSKGFIKPSVSPCTVPVLLVPKKDGSYRMCMDSRAMNKITVRYRFSIPRMDDLFDQLHGAKVFSKIDLRSGYHQIRLREGDEWKTAFKVQDGLYEWTVMPFGLSNAPSTFMRLMNQVFQPFLCKFVVVYFDDILIFSENIEEHLQHIRLVLCKLREQKLYGHIGKSKFLDSKIEFLGFVVSASGIEADPRKIEAIVNWPTPQSFTEVRRFHGLASFTEDLLKILAP</sequence>
<dbReference type="GO" id="GO:0004519">
    <property type="term" value="F:endonuclease activity"/>
    <property type="evidence" value="ECO:0007669"/>
    <property type="project" value="UniProtKB-KW"/>
</dbReference>
<dbReference type="GO" id="GO:0008233">
    <property type="term" value="F:peptidase activity"/>
    <property type="evidence" value="ECO:0007669"/>
    <property type="project" value="UniProtKB-KW"/>
</dbReference>
<evidence type="ECO:0000256" key="1">
    <source>
        <dbReference type="ARBA" id="ARBA00022670"/>
    </source>
</evidence>
<keyword evidence="3" id="KW-0548">Nucleotidyltransferase</keyword>
<keyword evidence="8" id="KW-0479">Metal-binding</keyword>
<dbReference type="OrthoDB" id="779668at2759"/>
<evidence type="ECO:0000313" key="13">
    <source>
        <dbReference type="Proteomes" id="UP000829196"/>
    </source>
</evidence>
<dbReference type="GO" id="GO:0006508">
    <property type="term" value="P:proteolysis"/>
    <property type="evidence" value="ECO:0007669"/>
    <property type="project" value="UniProtKB-KW"/>
</dbReference>
<dbReference type="AlphaFoldDB" id="A0A8T3C8D1"/>
<dbReference type="InterPro" id="IPR043502">
    <property type="entry name" value="DNA/RNA_pol_sf"/>
</dbReference>
<evidence type="ECO:0000256" key="6">
    <source>
        <dbReference type="ARBA" id="ARBA00022801"/>
    </source>
</evidence>
<reference evidence="12" key="1">
    <citation type="journal article" date="2022" name="Front. Genet.">
        <title>Chromosome-Scale Assembly of the Dendrobium nobile Genome Provides Insights Into the Molecular Mechanism of the Biosynthesis of the Medicinal Active Ingredient of Dendrobium.</title>
        <authorList>
            <person name="Xu Q."/>
            <person name="Niu S.-C."/>
            <person name="Li K.-L."/>
            <person name="Zheng P.-J."/>
            <person name="Zhang X.-J."/>
            <person name="Jia Y."/>
            <person name="Liu Y."/>
            <person name="Niu Y.-X."/>
            <person name="Yu L.-H."/>
            <person name="Chen D.-F."/>
            <person name="Zhang G.-Q."/>
        </authorList>
    </citation>
    <scope>NUCLEOTIDE SEQUENCE</scope>
    <source>
        <tissue evidence="12">Leaf</tissue>
    </source>
</reference>
<evidence type="ECO:0000256" key="7">
    <source>
        <dbReference type="ARBA" id="ARBA00022918"/>
    </source>
</evidence>
<dbReference type="Proteomes" id="UP000829196">
    <property type="component" value="Unassembled WGS sequence"/>
</dbReference>
<dbReference type="Gene3D" id="4.10.60.10">
    <property type="entry name" value="Zinc finger, CCHC-type"/>
    <property type="match status" value="1"/>
</dbReference>
<dbReference type="CDD" id="cd00303">
    <property type="entry name" value="retropepsin_like"/>
    <property type="match status" value="1"/>
</dbReference>
<keyword evidence="2" id="KW-0808">Transferase</keyword>
<keyword evidence="5" id="KW-0255">Endonuclease</keyword>
<protein>
    <recommendedName>
        <fullName evidence="14">RNA-directed DNA polymerase</fullName>
    </recommendedName>
</protein>
<dbReference type="SUPFAM" id="SSF57756">
    <property type="entry name" value="Retrovirus zinc finger-like domains"/>
    <property type="match status" value="1"/>
</dbReference>
<dbReference type="GO" id="GO:0008270">
    <property type="term" value="F:zinc ion binding"/>
    <property type="evidence" value="ECO:0007669"/>
    <property type="project" value="UniProtKB-KW"/>
</dbReference>
<dbReference type="GO" id="GO:0003964">
    <property type="term" value="F:RNA-directed DNA polymerase activity"/>
    <property type="evidence" value="ECO:0007669"/>
    <property type="project" value="UniProtKB-KW"/>
</dbReference>
<evidence type="ECO:0000256" key="3">
    <source>
        <dbReference type="ARBA" id="ARBA00022695"/>
    </source>
</evidence>
<evidence type="ECO:0000256" key="4">
    <source>
        <dbReference type="ARBA" id="ARBA00022722"/>
    </source>
</evidence>
<dbReference type="PANTHER" id="PTHR35046">
    <property type="entry name" value="ZINC KNUCKLE (CCHC-TYPE) FAMILY PROTEIN"/>
    <property type="match status" value="1"/>
</dbReference>
<evidence type="ECO:0000256" key="9">
    <source>
        <dbReference type="SAM" id="MobiDB-lite"/>
    </source>
</evidence>
<evidence type="ECO:0008006" key="14">
    <source>
        <dbReference type="Google" id="ProtNLM"/>
    </source>
</evidence>
<feature type="region of interest" description="Disordered" evidence="9">
    <location>
        <begin position="148"/>
        <end position="174"/>
    </location>
</feature>
<evidence type="ECO:0000256" key="5">
    <source>
        <dbReference type="ARBA" id="ARBA00022759"/>
    </source>
</evidence>
<dbReference type="Pfam" id="PF03732">
    <property type="entry name" value="Retrotrans_gag"/>
    <property type="match status" value="1"/>
</dbReference>
<feature type="domain" description="CCHC-type" evidence="10">
    <location>
        <begin position="194"/>
        <end position="211"/>
    </location>
</feature>
<dbReference type="Gene3D" id="2.40.70.10">
    <property type="entry name" value="Acid Proteases"/>
    <property type="match status" value="1"/>
</dbReference>
<organism evidence="12 13">
    <name type="scientific">Dendrobium nobile</name>
    <name type="common">Orchid</name>
    <dbReference type="NCBI Taxonomy" id="94219"/>
    <lineage>
        <taxon>Eukaryota</taxon>
        <taxon>Viridiplantae</taxon>
        <taxon>Streptophyta</taxon>
        <taxon>Embryophyta</taxon>
        <taxon>Tracheophyta</taxon>
        <taxon>Spermatophyta</taxon>
        <taxon>Magnoliopsida</taxon>
        <taxon>Liliopsida</taxon>
        <taxon>Asparagales</taxon>
        <taxon>Orchidaceae</taxon>
        <taxon>Epidendroideae</taxon>
        <taxon>Malaxideae</taxon>
        <taxon>Dendrobiinae</taxon>
        <taxon>Dendrobium</taxon>
    </lineage>
</organism>
<keyword evidence="8" id="KW-0863">Zinc-finger</keyword>
<keyword evidence="6" id="KW-0378">Hydrolase</keyword>
<dbReference type="SUPFAM" id="SSF50630">
    <property type="entry name" value="Acid proteases"/>
    <property type="match status" value="1"/>
</dbReference>
<accession>A0A8T3C8D1</accession>
<dbReference type="SMART" id="SM00343">
    <property type="entry name" value="ZnF_C2HC"/>
    <property type="match status" value="1"/>
</dbReference>
<comment type="caution">
    <text evidence="12">The sequence shown here is derived from an EMBL/GenBank/DDBJ whole genome shotgun (WGS) entry which is preliminary data.</text>
</comment>
<dbReference type="Gene3D" id="3.10.10.10">
    <property type="entry name" value="HIV Type 1 Reverse Transcriptase, subunit A, domain 1"/>
    <property type="match status" value="1"/>
</dbReference>
<evidence type="ECO:0000313" key="12">
    <source>
        <dbReference type="EMBL" id="KAI0529218.1"/>
    </source>
</evidence>
<dbReference type="InterPro" id="IPR000477">
    <property type="entry name" value="RT_dom"/>
</dbReference>
<name>A0A8T3C8D1_DENNO</name>
<proteinExistence type="predicted"/>
<dbReference type="Gene3D" id="3.30.70.270">
    <property type="match status" value="1"/>
</dbReference>
<dbReference type="GO" id="GO:0003676">
    <property type="term" value="F:nucleic acid binding"/>
    <property type="evidence" value="ECO:0007669"/>
    <property type="project" value="InterPro"/>
</dbReference>
<keyword evidence="13" id="KW-1185">Reference proteome</keyword>
<dbReference type="PANTHER" id="PTHR35046:SF21">
    <property type="entry name" value="RETROTRANSPOSON GAG DOMAIN-CONTAINING PROTEIN-RELATED"/>
    <property type="match status" value="1"/>
</dbReference>
<feature type="compositionally biased region" description="Basic and acidic residues" evidence="9">
    <location>
        <begin position="153"/>
        <end position="167"/>
    </location>
</feature>
<dbReference type="PROSITE" id="PS50878">
    <property type="entry name" value="RT_POL"/>
    <property type="match status" value="1"/>
</dbReference>
<evidence type="ECO:0000256" key="8">
    <source>
        <dbReference type="PROSITE-ProRule" id="PRU00047"/>
    </source>
</evidence>
<dbReference type="PROSITE" id="PS50158">
    <property type="entry name" value="ZF_CCHC"/>
    <property type="match status" value="1"/>
</dbReference>
<gene>
    <name evidence="12" type="ORF">KFK09_001765</name>
</gene>
<evidence type="ECO:0000259" key="10">
    <source>
        <dbReference type="PROSITE" id="PS50158"/>
    </source>
</evidence>
<dbReference type="InterPro" id="IPR036875">
    <property type="entry name" value="Znf_CCHC_sf"/>
</dbReference>
<feature type="domain" description="Reverse transcriptase" evidence="11">
    <location>
        <begin position="504"/>
        <end position="683"/>
    </location>
</feature>
<dbReference type="InterPro" id="IPR001878">
    <property type="entry name" value="Znf_CCHC"/>
</dbReference>
<dbReference type="FunFam" id="3.10.10.10:FF:000007">
    <property type="entry name" value="Retrovirus-related Pol polyprotein from transposon 17.6-like Protein"/>
    <property type="match status" value="1"/>
</dbReference>
<dbReference type="SUPFAM" id="SSF56672">
    <property type="entry name" value="DNA/RNA polymerases"/>
    <property type="match status" value="1"/>
</dbReference>
<keyword evidence="1" id="KW-0645">Protease</keyword>
<keyword evidence="8" id="KW-0862">Zinc</keyword>
<dbReference type="InterPro" id="IPR043128">
    <property type="entry name" value="Rev_trsase/Diguanyl_cyclase"/>
</dbReference>
<dbReference type="EMBL" id="JAGYWB010000002">
    <property type="protein sequence ID" value="KAI0529218.1"/>
    <property type="molecule type" value="Genomic_DNA"/>
</dbReference>
<keyword evidence="4" id="KW-0540">Nuclease</keyword>
<dbReference type="Pfam" id="PF00078">
    <property type="entry name" value="RVT_1"/>
    <property type="match status" value="1"/>
</dbReference>